<feature type="domain" description="Smf/DprA SLOG" evidence="2">
    <location>
        <begin position="61"/>
        <end position="268"/>
    </location>
</feature>
<dbReference type="Pfam" id="PF02481">
    <property type="entry name" value="DNA_processg_A"/>
    <property type="match status" value="1"/>
</dbReference>
<dbReference type="InterPro" id="IPR036388">
    <property type="entry name" value="WH-like_DNA-bd_sf"/>
</dbReference>
<dbReference type="Gene3D" id="3.40.50.450">
    <property type="match status" value="1"/>
</dbReference>
<dbReference type="Gene3D" id="1.10.10.10">
    <property type="entry name" value="Winged helix-like DNA-binding domain superfamily/Winged helix DNA-binding domain"/>
    <property type="match status" value="1"/>
</dbReference>
<dbReference type="SUPFAM" id="SSF102405">
    <property type="entry name" value="MCP/YpsA-like"/>
    <property type="match status" value="1"/>
</dbReference>
<sequence length="362" mass="38495">MGELLDAMNLAYNTTIKARARYELAQQGPGCSLPAPCEAVRLWHALASTWLLQSNKRFWVGIHSPAYPQSLLALKDPPLILFGEGRLDLLKTRGIAIVGSRNATRTGLSNAQGFGKAFAQAQWVVVSGLAEGIDGAAHAGALQALGATIAVLGCGPDEVYPPHHAGLKKQIVEQGGLVLSEYPPGTAPQAGFFPRRNRIIAGLADALLVIEAAMRSGSLITARVASELGRPVGAIPGSIHSSQSKGCHDMIKKGALLVETALELMEEAKASLPQYKLLSVLQEDDSDCHTEMTCTVDTDAEPDEELGRVLQHLGHDPVHTDTLARQLGLDTEDTLAALTELELLGLVLGESGNRWVRSNGVF</sequence>
<dbReference type="Proteomes" id="UP000501130">
    <property type="component" value="Chromosome"/>
</dbReference>
<gene>
    <name evidence="4" type="primary">dprA</name>
    <name evidence="4" type="ORF">HKT17_00295</name>
</gene>
<evidence type="ECO:0000256" key="1">
    <source>
        <dbReference type="ARBA" id="ARBA00006525"/>
    </source>
</evidence>
<evidence type="ECO:0000259" key="3">
    <source>
        <dbReference type="Pfam" id="PF17782"/>
    </source>
</evidence>
<dbReference type="InterPro" id="IPR003488">
    <property type="entry name" value="DprA"/>
</dbReference>
<dbReference type="PANTHER" id="PTHR43022:SF1">
    <property type="entry name" value="PROTEIN SMF"/>
    <property type="match status" value="1"/>
</dbReference>
<dbReference type="RefSeq" id="WP_171096933.1">
    <property type="nucleotide sequence ID" value="NZ_CP053084.1"/>
</dbReference>
<protein>
    <submittedName>
        <fullName evidence="4">DNA-protecting protein DprA</fullName>
    </submittedName>
</protein>
<dbReference type="InterPro" id="IPR041614">
    <property type="entry name" value="DprA_WH"/>
</dbReference>
<keyword evidence="5" id="KW-1185">Reference proteome</keyword>
<comment type="similarity">
    <text evidence="1">Belongs to the DprA/Smf family.</text>
</comment>
<feature type="domain" description="DprA winged helix" evidence="3">
    <location>
        <begin position="298"/>
        <end position="352"/>
    </location>
</feature>
<name>A0ABX6N2D6_9BURK</name>
<dbReference type="NCBIfam" id="TIGR00732">
    <property type="entry name" value="dprA"/>
    <property type="match status" value="1"/>
</dbReference>
<accession>A0ABX6N2D6</accession>
<reference evidence="4 5" key="1">
    <citation type="submission" date="2020-05" db="EMBL/GenBank/DDBJ databases">
        <title>Compete genome of Limnobacter sp. SAORIC-580.</title>
        <authorList>
            <person name="Song J."/>
            <person name="Cho J.-C."/>
        </authorList>
    </citation>
    <scope>NUCLEOTIDE SEQUENCE [LARGE SCALE GENOMIC DNA]</scope>
    <source>
        <strain evidence="4 5">SAORIC-580</strain>
    </source>
</reference>
<dbReference type="InterPro" id="IPR057666">
    <property type="entry name" value="DrpA_SLOG"/>
</dbReference>
<dbReference type="EMBL" id="CP053084">
    <property type="protein sequence ID" value="QJR28253.1"/>
    <property type="molecule type" value="Genomic_DNA"/>
</dbReference>
<evidence type="ECO:0000313" key="4">
    <source>
        <dbReference type="EMBL" id="QJR28253.1"/>
    </source>
</evidence>
<evidence type="ECO:0000259" key="2">
    <source>
        <dbReference type="Pfam" id="PF02481"/>
    </source>
</evidence>
<organism evidence="4 5">
    <name type="scientific">Limnobacter profundi</name>
    <dbReference type="NCBI Taxonomy" id="2732163"/>
    <lineage>
        <taxon>Bacteria</taxon>
        <taxon>Pseudomonadati</taxon>
        <taxon>Pseudomonadota</taxon>
        <taxon>Betaproteobacteria</taxon>
        <taxon>Burkholderiales</taxon>
        <taxon>Burkholderiaceae</taxon>
        <taxon>Limnobacter</taxon>
    </lineage>
</organism>
<evidence type="ECO:0000313" key="5">
    <source>
        <dbReference type="Proteomes" id="UP000501130"/>
    </source>
</evidence>
<dbReference type="PANTHER" id="PTHR43022">
    <property type="entry name" value="PROTEIN SMF"/>
    <property type="match status" value="1"/>
</dbReference>
<dbReference type="Pfam" id="PF17782">
    <property type="entry name" value="WHD_DprA"/>
    <property type="match status" value="1"/>
</dbReference>
<proteinExistence type="inferred from homology"/>